<dbReference type="InterPro" id="IPR000551">
    <property type="entry name" value="MerR-type_HTH_dom"/>
</dbReference>
<evidence type="ECO:0000256" key="1">
    <source>
        <dbReference type="ARBA" id="ARBA00023125"/>
    </source>
</evidence>
<dbReference type="SUPFAM" id="SSF46955">
    <property type="entry name" value="Putative DNA-binding domain"/>
    <property type="match status" value="1"/>
</dbReference>
<dbReference type="SMART" id="SM00422">
    <property type="entry name" value="HTH_MERR"/>
    <property type="match status" value="1"/>
</dbReference>
<dbReference type="AlphaFoldDB" id="A0A380WE55"/>
<dbReference type="PROSITE" id="PS50937">
    <property type="entry name" value="HTH_MERR_2"/>
    <property type="match status" value="1"/>
</dbReference>
<evidence type="ECO:0000313" key="4">
    <source>
        <dbReference type="EMBL" id="SUU87303.1"/>
    </source>
</evidence>
<feature type="domain" description="HTH merR-type" evidence="3">
    <location>
        <begin position="5"/>
        <end position="74"/>
    </location>
</feature>
<dbReference type="InterPro" id="IPR047057">
    <property type="entry name" value="MerR_fam"/>
</dbReference>
<evidence type="ECO:0000313" key="5">
    <source>
        <dbReference type="Proteomes" id="UP000254701"/>
    </source>
</evidence>
<dbReference type="Pfam" id="PF13411">
    <property type="entry name" value="MerR_1"/>
    <property type="match status" value="1"/>
</dbReference>
<dbReference type="GO" id="GO:0003700">
    <property type="term" value="F:DNA-binding transcription factor activity"/>
    <property type="evidence" value="ECO:0007669"/>
    <property type="project" value="InterPro"/>
</dbReference>
<organism evidence="4 5">
    <name type="scientific">Aminobacter aminovorans</name>
    <name type="common">Chelatobacter heintzii</name>
    <dbReference type="NCBI Taxonomy" id="83263"/>
    <lineage>
        <taxon>Bacteria</taxon>
        <taxon>Pseudomonadati</taxon>
        <taxon>Pseudomonadota</taxon>
        <taxon>Alphaproteobacteria</taxon>
        <taxon>Hyphomicrobiales</taxon>
        <taxon>Phyllobacteriaceae</taxon>
        <taxon>Aminobacter</taxon>
    </lineage>
</organism>
<sequence length="307" mass="34571">MDDRIYTIGELSRLSGITVRKLRFYSDRGLLPPTVRAESGYRMYSGVDLERLGLILALRDAGVSLADIGKILSNRLAISAVLELRLKALEAEIKSKRRVAAALKAAIRVPDPTTDDLRRIWTVTKLSQTEFRAAIERFFEDVASEANVSPEWKKQMIDASTPDLPDDPTPEQVDAWTEIMAFVSDKEYAMELRNSMSSMWDGAFDPAAYAEASNAIFARVRQAIDKGETPGSETGKAIARDWLASSAKAMNRTPDKAFLDWHDNQYRKYHSRSARYYELLRILRGDRQPDTISEEWSWINGAMAGAL</sequence>
<evidence type="ECO:0000259" key="3">
    <source>
        <dbReference type="PROSITE" id="PS50937"/>
    </source>
</evidence>
<dbReference type="OrthoDB" id="9803659at2"/>
<dbReference type="PANTHER" id="PTHR30204">
    <property type="entry name" value="REDOX-CYCLING DRUG-SENSING TRANSCRIPTIONAL ACTIVATOR SOXR"/>
    <property type="match status" value="1"/>
</dbReference>
<dbReference type="EMBL" id="UFSM01000001">
    <property type="protein sequence ID" value="SUU87303.1"/>
    <property type="molecule type" value="Genomic_DNA"/>
</dbReference>
<dbReference type="Gene3D" id="1.10.1660.10">
    <property type="match status" value="1"/>
</dbReference>
<evidence type="ECO:0000256" key="2">
    <source>
        <dbReference type="SAM" id="Coils"/>
    </source>
</evidence>
<dbReference type="RefSeq" id="WP_115729829.1">
    <property type="nucleotide sequence ID" value="NZ_BAAAVY010000033.1"/>
</dbReference>
<keyword evidence="1" id="KW-0238">DNA-binding</keyword>
<name>A0A380WE55_AMIAI</name>
<proteinExistence type="predicted"/>
<protein>
    <submittedName>
        <fullName evidence="4">HTH-type transcriptional activator tipA</fullName>
    </submittedName>
</protein>
<dbReference type="PRINTS" id="PR00040">
    <property type="entry name" value="HTHMERR"/>
</dbReference>
<dbReference type="GO" id="GO:0003677">
    <property type="term" value="F:DNA binding"/>
    <property type="evidence" value="ECO:0007669"/>
    <property type="project" value="UniProtKB-KW"/>
</dbReference>
<reference evidence="4 5" key="1">
    <citation type="submission" date="2018-06" db="EMBL/GenBank/DDBJ databases">
        <authorList>
            <consortium name="Pathogen Informatics"/>
            <person name="Doyle S."/>
        </authorList>
    </citation>
    <scope>NUCLEOTIDE SEQUENCE [LARGE SCALE GENOMIC DNA]</scope>
    <source>
        <strain evidence="4 5">NCTC10684</strain>
    </source>
</reference>
<keyword evidence="2" id="KW-0175">Coiled coil</keyword>
<accession>A0A380WE55</accession>
<gene>
    <name evidence="4" type="primary">tipA</name>
    <name evidence="4" type="ORF">NCTC10684_00495</name>
</gene>
<feature type="coiled-coil region" evidence="2">
    <location>
        <begin position="79"/>
        <end position="106"/>
    </location>
</feature>
<dbReference type="InterPro" id="IPR009061">
    <property type="entry name" value="DNA-bd_dom_put_sf"/>
</dbReference>
<dbReference type="PANTHER" id="PTHR30204:SF93">
    <property type="entry name" value="HTH MERR-TYPE DOMAIN-CONTAINING PROTEIN"/>
    <property type="match status" value="1"/>
</dbReference>
<dbReference type="Proteomes" id="UP000254701">
    <property type="component" value="Unassembled WGS sequence"/>
</dbReference>
<dbReference type="CDD" id="cd01106">
    <property type="entry name" value="HTH_TipAL-Mta"/>
    <property type="match status" value="1"/>
</dbReference>